<dbReference type="EMBL" id="RDRA01000009">
    <property type="protein sequence ID" value="RXG94363.1"/>
    <property type="molecule type" value="Genomic_DNA"/>
</dbReference>
<dbReference type="InterPro" id="IPR036908">
    <property type="entry name" value="RlpA-like_sf"/>
</dbReference>
<protein>
    <recommendedName>
        <fullName evidence="2">RlpA-like protein double-psi beta-barrel domain-containing protein</fullName>
    </recommendedName>
</protein>
<reference evidence="3 6" key="1">
    <citation type="submission" date="2018-11" db="EMBL/GenBank/DDBJ databases">
        <title>Bradyrhizobium sp. nov., isolated from effective nodules of peanut in China.</title>
        <authorList>
            <person name="Li Y."/>
        </authorList>
    </citation>
    <scope>NUCLEOTIDE SEQUENCE [LARGE SCALE GENOMIC DNA]</scope>
    <source>
        <strain evidence="3 6">CCBAU 51770</strain>
        <strain evidence="4 5">CCBAU 51781</strain>
    </source>
</reference>
<dbReference type="Proteomes" id="UP000290174">
    <property type="component" value="Unassembled WGS sequence"/>
</dbReference>
<dbReference type="Gene3D" id="2.40.40.10">
    <property type="entry name" value="RlpA-like domain"/>
    <property type="match status" value="1"/>
</dbReference>
<comment type="caution">
    <text evidence="3">The sequence shown here is derived from an EMBL/GenBank/DDBJ whole genome shotgun (WGS) entry which is preliminary data.</text>
</comment>
<feature type="signal peptide" evidence="1">
    <location>
        <begin position="1"/>
        <end position="23"/>
    </location>
</feature>
<feature type="domain" description="RlpA-like protein double-psi beta-barrel" evidence="2">
    <location>
        <begin position="47"/>
        <end position="147"/>
    </location>
</feature>
<gene>
    <name evidence="3" type="ORF">EAS61_40435</name>
    <name evidence="4" type="ORF">EAS62_17790</name>
</gene>
<dbReference type="InterPro" id="IPR009009">
    <property type="entry name" value="RlpA-like_DPBB"/>
</dbReference>
<keyword evidence="5" id="KW-1185">Reference proteome</keyword>
<sequence>MLFRSSAAICGALLALAVSVTVARSETRGGHSNAVVDVDAVSGNAVVGAASMYNPFKPGKEEGGPRTASGERYDPSAWTAAIKTSLRRKFGGVQFGVRPKYALVEAAGKKVIVKINDVGPLRPGRIIDFNERTMRHFDPSLERGVIKDVRVSPLSGDDWTLGPVG</sequence>
<dbReference type="CDD" id="cd22268">
    <property type="entry name" value="DPBB_RlpA-like"/>
    <property type="match status" value="1"/>
</dbReference>
<name>A0A4Q0Q5R9_9BRAD</name>
<evidence type="ECO:0000313" key="6">
    <source>
        <dbReference type="Proteomes" id="UP000290174"/>
    </source>
</evidence>
<dbReference type="PANTHER" id="PTHR34183">
    <property type="entry name" value="ENDOLYTIC PEPTIDOGLYCAN TRANSGLYCOSYLASE RLPA"/>
    <property type="match status" value="1"/>
</dbReference>
<accession>A0A4Q0Q5R9</accession>
<evidence type="ECO:0000256" key="1">
    <source>
        <dbReference type="SAM" id="SignalP"/>
    </source>
</evidence>
<dbReference type="EMBL" id="RKMK01000087">
    <property type="protein sequence ID" value="RXG83957.1"/>
    <property type="molecule type" value="Genomic_DNA"/>
</dbReference>
<organism evidence="3 6">
    <name type="scientific">Bradyrhizobium zhanjiangense</name>
    <dbReference type="NCBI Taxonomy" id="1325107"/>
    <lineage>
        <taxon>Bacteria</taxon>
        <taxon>Pseudomonadati</taxon>
        <taxon>Pseudomonadota</taxon>
        <taxon>Alphaproteobacteria</taxon>
        <taxon>Hyphomicrobiales</taxon>
        <taxon>Nitrobacteraceae</taxon>
        <taxon>Bradyrhizobium</taxon>
    </lineage>
</organism>
<evidence type="ECO:0000313" key="4">
    <source>
        <dbReference type="EMBL" id="RXG94363.1"/>
    </source>
</evidence>
<keyword evidence="1" id="KW-0732">Signal</keyword>
<proteinExistence type="predicted"/>
<dbReference type="AlphaFoldDB" id="A0A4Q0Q5R9"/>
<evidence type="ECO:0000313" key="3">
    <source>
        <dbReference type="EMBL" id="RXG83957.1"/>
    </source>
</evidence>
<dbReference type="Pfam" id="PF03330">
    <property type="entry name" value="DPBB_1"/>
    <property type="match status" value="1"/>
</dbReference>
<dbReference type="Proteomes" id="UP000289946">
    <property type="component" value="Unassembled WGS sequence"/>
</dbReference>
<feature type="chain" id="PRO_5020606647" description="RlpA-like protein double-psi beta-barrel domain-containing protein" evidence="1">
    <location>
        <begin position="24"/>
        <end position="165"/>
    </location>
</feature>
<evidence type="ECO:0000259" key="2">
    <source>
        <dbReference type="Pfam" id="PF03330"/>
    </source>
</evidence>
<evidence type="ECO:0000313" key="5">
    <source>
        <dbReference type="Proteomes" id="UP000289946"/>
    </source>
</evidence>
<dbReference type="PANTHER" id="PTHR34183:SF8">
    <property type="entry name" value="ENDOLYTIC PEPTIDOGLYCAN TRANSGLYCOSYLASE RLPA-RELATED"/>
    <property type="match status" value="1"/>
</dbReference>